<evidence type="ECO:0000256" key="4">
    <source>
        <dbReference type="PROSITE-ProRule" id="PRU00175"/>
    </source>
</evidence>
<dbReference type="AlphaFoldDB" id="A0A158QI82"/>
<feature type="compositionally biased region" description="Polar residues" evidence="5">
    <location>
        <begin position="773"/>
        <end position="786"/>
    </location>
</feature>
<evidence type="ECO:0000313" key="8">
    <source>
        <dbReference type="EMBL" id="VDO05097.1"/>
    </source>
</evidence>
<reference evidence="8 9" key="2">
    <citation type="submission" date="2018-11" db="EMBL/GenBank/DDBJ databases">
        <authorList>
            <consortium name="Pathogen Informatics"/>
        </authorList>
    </citation>
    <scope>NUCLEOTIDE SEQUENCE [LARGE SCALE GENOMIC DNA]</scope>
</reference>
<dbReference type="Pfam" id="PF00628">
    <property type="entry name" value="PHD"/>
    <property type="match status" value="1"/>
</dbReference>
<evidence type="ECO:0000256" key="5">
    <source>
        <dbReference type="SAM" id="MobiDB-lite"/>
    </source>
</evidence>
<feature type="region of interest" description="Disordered" evidence="5">
    <location>
        <begin position="301"/>
        <end position="464"/>
    </location>
</feature>
<keyword evidence="2 4" id="KW-0863">Zinc-finger</keyword>
<dbReference type="InterPro" id="IPR001965">
    <property type="entry name" value="Znf_PHD"/>
</dbReference>
<dbReference type="InterPro" id="IPR001841">
    <property type="entry name" value="Znf_RING"/>
</dbReference>
<keyword evidence="3" id="KW-0862">Zinc</keyword>
<feature type="region of interest" description="Disordered" evidence="5">
    <location>
        <begin position="664"/>
        <end position="786"/>
    </location>
</feature>
<feature type="compositionally biased region" description="Polar residues" evidence="5">
    <location>
        <begin position="427"/>
        <end position="440"/>
    </location>
</feature>
<dbReference type="Proteomes" id="UP000278807">
    <property type="component" value="Unassembled WGS sequence"/>
</dbReference>
<dbReference type="SMART" id="SM00184">
    <property type="entry name" value="RING"/>
    <property type="match status" value="3"/>
</dbReference>
<feature type="domain" description="PHD-type" evidence="6">
    <location>
        <begin position="167"/>
        <end position="217"/>
    </location>
</feature>
<dbReference type="PROSITE" id="PS01359">
    <property type="entry name" value="ZF_PHD_1"/>
    <property type="match status" value="1"/>
</dbReference>
<dbReference type="InterPro" id="IPR047157">
    <property type="entry name" value="PHRF1/Atg35"/>
</dbReference>
<feature type="region of interest" description="Disordered" evidence="5">
    <location>
        <begin position="237"/>
        <end position="261"/>
    </location>
</feature>
<evidence type="ECO:0000313" key="10">
    <source>
        <dbReference type="WBParaSite" id="HNAJ_0000891101-mRNA-1"/>
    </source>
</evidence>
<keyword evidence="9" id="KW-1185">Reference proteome</keyword>
<dbReference type="InterPro" id="IPR013083">
    <property type="entry name" value="Znf_RING/FYVE/PHD"/>
</dbReference>
<dbReference type="SUPFAM" id="SSF57903">
    <property type="entry name" value="FYVE/PHD zinc finger"/>
    <property type="match status" value="1"/>
</dbReference>
<evidence type="ECO:0000313" key="9">
    <source>
        <dbReference type="Proteomes" id="UP000278807"/>
    </source>
</evidence>
<evidence type="ECO:0000256" key="1">
    <source>
        <dbReference type="ARBA" id="ARBA00022723"/>
    </source>
</evidence>
<gene>
    <name evidence="8" type="ORF">HNAJ_LOCUS8907</name>
</gene>
<feature type="domain" description="RING-type" evidence="7">
    <location>
        <begin position="16"/>
        <end position="61"/>
    </location>
</feature>
<reference evidence="10" key="1">
    <citation type="submission" date="2016-04" db="UniProtKB">
        <authorList>
            <consortium name="WormBaseParasite"/>
        </authorList>
    </citation>
    <scope>IDENTIFICATION</scope>
</reference>
<sequence length="857" mass="96905">MRLKEFIEIQRNGNVCKLCNETFTGENATPSSCQHAFHVECLKTWTKEHTNGGSCKCPLVNCSEAYTAIFIRSTPGGTMKEAISLAVDNQCPVCFEDMKPPIATPECCNHCFCLTCLSDWCKVQHACPLDRKTFELMLLHDYIGGPVVDRRVPPPIEAPIEPVVEDNTYCEVCHSPDDEANLLLCDNCDKGYHTYCLSNPLSEIPEGDWFCPECEPLVRDAEAEQNEIEQIGYRLGGLDSDSAEESEGLEHSDNDSDDRENLPFMESFTIRTQERLVRQAMSRHRGAGLLRDLIENLENRARNEQRQRRTRSRRNQQRRRRVRVDDSIDEFLNPPQPERQNEPTTSNGRGGLRRKRRRILGYDSSDSEVEDDERAGPSNSQSPDHNIITPRSTPPRKRLRILDDTADSLPSPIRPQRNLHRTHDTSEVPSQRLAISTPSHSDGEEASIGTEDKDESSTYRPIDNSSRDIFASFSTDQNLSGIAEEIHSIASRRRRISTKSRQTRKRKTKRRRRRTTRKSTGNVANASGLVKRAQRTLRKSTTRRRRRTTTGTRRSTKRTRLNSSHRRIQESMSSALQSSPISTRTRRSDSKVTISSKLSIFGTDPTCGLVADLENNEGNKKRTAPSTSKSPQSVHTPSSSEGYLSRLLAQQDALHRFNSFNMRINPDNSVSPPPIKLPPKVSITKPIDAPESKPKPDPSKSHSTVENGVKHSEVSTHSKKSAAAISDSQASSSKSQIFPNCNRKMEEKSLGESNPGPSTTSNGIRRSEELPSATHQHSISTRQSTWTSESIDRVRKLIFDYLRTDHPSLTDEEIRKELAKRAITKVIRRTPEKVTDARIRTLIDQYVQFFRINPLQH</sequence>
<protein>
    <submittedName>
        <fullName evidence="10">PHD and RING finger domain-containing protein 1</fullName>
    </submittedName>
</protein>
<evidence type="ECO:0000259" key="6">
    <source>
        <dbReference type="PROSITE" id="PS50016"/>
    </source>
</evidence>
<dbReference type="PROSITE" id="PS50016">
    <property type="entry name" value="ZF_PHD_2"/>
    <property type="match status" value="1"/>
</dbReference>
<dbReference type="PANTHER" id="PTHR12618">
    <property type="entry name" value="PHD AND RING FINGER DOMAIN-CONTAINING PROTEIN 1"/>
    <property type="match status" value="1"/>
</dbReference>
<evidence type="ECO:0000259" key="7">
    <source>
        <dbReference type="PROSITE" id="PS50089"/>
    </source>
</evidence>
<name>A0A158QI82_RODNA</name>
<dbReference type="EMBL" id="UZAE01012426">
    <property type="protein sequence ID" value="VDO05097.1"/>
    <property type="molecule type" value="Genomic_DNA"/>
</dbReference>
<feature type="compositionally biased region" description="Basic residues" evidence="5">
    <location>
        <begin position="490"/>
        <end position="517"/>
    </location>
</feature>
<evidence type="ECO:0000256" key="3">
    <source>
        <dbReference type="ARBA" id="ARBA00022833"/>
    </source>
</evidence>
<feature type="region of interest" description="Disordered" evidence="5">
    <location>
        <begin position="490"/>
        <end position="591"/>
    </location>
</feature>
<dbReference type="InterPro" id="IPR017907">
    <property type="entry name" value="Znf_RING_CS"/>
</dbReference>
<feature type="domain" description="RING-type" evidence="7">
    <location>
        <begin position="91"/>
        <end position="131"/>
    </location>
</feature>
<keyword evidence="1" id="KW-0479">Metal-binding</keyword>
<feature type="compositionally biased region" description="Basic residues" evidence="5">
    <location>
        <begin position="308"/>
        <end position="322"/>
    </location>
</feature>
<feature type="compositionally biased region" description="Low complexity" evidence="5">
    <location>
        <begin position="721"/>
        <end position="737"/>
    </location>
</feature>
<feature type="compositionally biased region" description="Basic residues" evidence="5">
    <location>
        <begin position="532"/>
        <end position="566"/>
    </location>
</feature>
<proteinExistence type="predicted"/>
<dbReference type="SUPFAM" id="SSF57850">
    <property type="entry name" value="RING/U-box"/>
    <property type="match status" value="2"/>
</dbReference>
<dbReference type="PANTHER" id="PTHR12618:SF20">
    <property type="entry name" value="PHD AND RING FINGER DOMAIN-CONTAINING PROTEIN 1"/>
    <property type="match status" value="1"/>
</dbReference>
<dbReference type="OrthoDB" id="365379at2759"/>
<feature type="compositionally biased region" description="Polar residues" evidence="5">
    <location>
        <begin position="624"/>
        <end position="641"/>
    </location>
</feature>
<accession>A0A158QI82</accession>
<organism evidence="10">
    <name type="scientific">Rodentolepis nana</name>
    <name type="common">Dwarf tapeworm</name>
    <name type="synonym">Hymenolepis nana</name>
    <dbReference type="NCBI Taxonomy" id="102285"/>
    <lineage>
        <taxon>Eukaryota</taxon>
        <taxon>Metazoa</taxon>
        <taxon>Spiralia</taxon>
        <taxon>Lophotrochozoa</taxon>
        <taxon>Platyhelminthes</taxon>
        <taxon>Cestoda</taxon>
        <taxon>Eucestoda</taxon>
        <taxon>Cyclophyllidea</taxon>
        <taxon>Hymenolepididae</taxon>
        <taxon>Rodentolepis</taxon>
    </lineage>
</organism>
<evidence type="ECO:0000256" key="2">
    <source>
        <dbReference type="ARBA" id="ARBA00022771"/>
    </source>
</evidence>
<feature type="compositionally biased region" description="Polar residues" evidence="5">
    <location>
        <begin position="570"/>
        <end position="583"/>
    </location>
</feature>
<dbReference type="InterPro" id="IPR019786">
    <property type="entry name" value="Zinc_finger_PHD-type_CS"/>
</dbReference>
<dbReference type="InterPro" id="IPR011011">
    <property type="entry name" value="Znf_FYVE_PHD"/>
</dbReference>
<dbReference type="GO" id="GO:0008270">
    <property type="term" value="F:zinc ion binding"/>
    <property type="evidence" value="ECO:0007669"/>
    <property type="project" value="UniProtKB-KW"/>
</dbReference>
<dbReference type="SMART" id="SM00249">
    <property type="entry name" value="PHD"/>
    <property type="match status" value="1"/>
</dbReference>
<dbReference type="PROSITE" id="PS50089">
    <property type="entry name" value="ZF_RING_2"/>
    <property type="match status" value="2"/>
</dbReference>
<dbReference type="Gene3D" id="3.30.40.10">
    <property type="entry name" value="Zinc/RING finger domain, C3HC4 (zinc finger)"/>
    <property type="match status" value="3"/>
</dbReference>
<feature type="region of interest" description="Disordered" evidence="5">
    <location>
        <begin position="605"/>
        <end position="641"/>
    </location>
</feature>
<dbReference type="CDD" id="cd15545">
    <property type="entry name" value="PHD_BAZ2A_like"/>
    <property type="match status" value="1"/>
</dbReference>
<dbReference type="PROSITE" id="PS00518">
    <property type="entry name" value="ZF_RING_1"/>
    <property type="match status" value="1"/>
</dbReference>
<dbReference type="WBParaSite" id="HNAJ_0000891101-mRNA-1">
    <property type="protein sequence ID" value="HNAJ_0000891101-mRNA-1"/>
    <property type="gene ID" value="HNAJ_0000891101"/>
</dbReference>
<feature type="compositionally biased region" description="Polar residues" evidence="5">
    <location>
        <begin position="751"/>
        <end position="764"/>
    </location>
</feature>
<dbReference type="InterPro" id="IPR019787">
    <property type="entry name" value="Znf_PHD-finger"/>
</dbReference>
<feature type="compositionally biased region" description="Basic and acidic residues" evidence="5">
    <location>
        <begin position="688"/>
        <end position="700"/>
    </location>
</feature>
<dbReference type="Pfam" id="PF13639">
    <property type="entry name" value="zf-RING_2"/>
    <property type="match status" value="1"/>
</dbReference>